<evidence type="ECO:0000313" key="3">
    <source>
        <dbReference type="EMBL" id="CAL1694360.1"/>
    </source>
</evidence>
<reference evidence="4" key="1">
    <citation type="submission" date="2024-04" db="EMBL/GenBank/DDBJ databases">
        <authorList>
            <person name="Shaw F."/>
            <person name="Minotto A."/>
        </authorList>
    </citation>
    <scope>NUCLEOTIDE SEQUENCE [LARGE SCALE GENOMIC DNA]</scope>
</reference>
<feature type="transmembrane region" description="Helical" evidence="2">
    <location>
        <begin position="112"/>
        <end position="133"/>
    </location>
</feature>
<evidence type="ECO:0000313" key="4">
    <source>
        <dbReference type="Proteomes" id="UP001497453"/>
    </source>
</evidence>
<keyword evidence="2" id="KW-0472">Membrane</keyword>
<sequence length="442" mass="49806">MDLLRTWLFTRHETQAAKTMYPLLGPDPVTLINVCFIFVTLGDVLLLLLIGTLLFSNRVRRRNASLINLLVVTILCSIPPAMLYFGQEIMNPHPPIGLCFTQAILKHGTDPMFVIASLALVIEFLQGTGVVILRFITLRQLRVPLLVALPYITFLVFSTITAALGGSNLKKVKHKSSQLYCTVDYAALTHGVEFFSVVVVVVTVALEILTISRLRKSWKDVKNQAKEFEGTADARKNRFRRSQAFRVAGFTILQLNYIILCGIDFYFKSVATHILPIVYEALMPLGTFLIFGTTADCMRLWMFWRPRDDDPQTDAPIALADNAQRLTESFLIATPSDRRSTSLPPPPPPKDRLLIYSQIPRSDDVGDSPMSESGDHSVTAVQHDTIQGSDEDFRKYLHKSKDEDEEEHRPSSARAVRFLDLDTPVLDLYLPPEGFSIDWDKH</sequence>
<gene>
    <name evidence="3" type="ORF">GFSPODELE1_LOCUS268</name>
</gene>
<keyword evidence="4" id="KW-1185">Reference proteome</keyword>
<accession>A0ABP1CFD9</accession>
<feature type="transmembrane region" description="Helical" evidence="2">
    <location>
        <begin position="273"/>
        <end position="295"/>
    </location>
</feature>
<organism evidence="3 4">
    <name type="scientific">Somion occarium</name>
    <dbReference type="NCBI Taxonomy" id="3059160"/>
    <lineage>
        <taxon>Eukaryota</taxon>
        <taxon>Fungi</taxon>
        <taxon>Dikarya</taxon>
        <taxon>Basidiomycota</taxon>
        <taxon>Agaricomycotina</taxon>
        <taxon>Agaricomycetes</taxon>
        <taxon>Polyporales</taxon>
        <taxon>Cerrenaceae</taxon>
        <taxon>Somion</taxon>
    </lineage>
</organism>
<dbReference type="Proteomes" id="UP001497453">
    <property type="component" value="Chromosome 1"/>
</dbReference>
<keyword evidence="2" id="KW-0812">Transmembrane</keyword>
<evidence type="ECO:0000256" key="1">
    <source>
        <dbReference type="SAM" id="MobiDB-lite"/>
    </source>
</evidence>
<feature type="transmembrane region" description="Helical" evidence="2">
    <location>
        <begin position="185"/>
        <end position="209"/>
    </location>
</feature>
<feature type="region of interest" description="Disordered" evidence="1">
    <location>
        <begin position="364"/>
        <end position="385"/>
    </location>
</feature>
<feature type="transmembrane region" description="Helical" evidence="2">
    <location>
        <begin position="244"/>
        <end position="267"/>
    </location>
</feature>
<feature type="transmembrane region" description="Helical" evidence="2">
    <location>
        <begin position="66"/>
        <end position="85"/>
    </location>
</feature>
<protein>
    <recommendedName>
        <fullName evidence="5">G-protein coupled receptors family 1 profile domain-containing protein</fullName>
    </recommendedName>
</protein>
<name>A0ABP1CFD9_9APHY</name>
<dbReference type="EMBL" id="OZ037944">
    <property type="protein sequence ID" value="CAL1694360.1"/>
    <property type="molecule type" value="Genomic_DNA"/>
</dbReference>
<evidence type="ECO:0000256" key="2">
    <source>
        <dbReference type="SAM" id="Phobius"/>
    </source>
</evidence>
<proteinExistence type="predicted"/>
<feature type="transmembrane region" description="Helical" evidence="2">
    <location>
        <begin position="30"/>
        <end position="54"/>
    </location>
</feature>
<evidence type="ECO:0008006" key="5">
    <source>
        <dbReference type="Google" id="ProtNLM"/>
    </source>
</evidence>
<keyword evidence="2" id="KW-1133">Transmembrane helix</keyword>
<feature type="transmembrane region" description="Helical" evidence="2">
    <location>
        <begin position="145"/>
        <end position="165"/>
    </location>
</feature>